<dbReference type="EMBL" id="BPQG01000110">
    <property type="protein sequence ID" value="GJD47035.1"/>
    <property type="molecule type" value="Genomic_DNA"/>
</dbReference>
<name>A0ABQ4QQE2_9HYPH</name>
<organism evidence="3 4">
    <name type="scientific">Methylobacterium cerastii</name>
    <dbReference type="NCBI Taxonomy" id="932741"/>
    <lineage>
        <taxon>Bacteria</taxon>
        <taxon>Pseudomonadati</taxon>
        <taxon>Pseudomonadota</taxon>
        <taxon>Alphaproteobacteria</taxon>
        <taxon>Hyphomicrobiales</taxon>
        <taxon>Methylobacteriaceae</taxon>
        <taxon>Methylobacterium</taxon>
    </lineage>
</organism>
<evidence type="ECO:0000313" key="4">
    <source>
        <dbReference type="Proteomes" id="UP001055117"/>
    </source>
</evidence>
<evidence type="ECO:0000256" key="1">
    <source>
        <dbReference type="SAM" id="MobiDB-lite"/>
    </source>
</evidence>
<dbReference type="RefSeq" id="WP_147754077.1">
    <property type="nucleotide sequence ID" value="NZ_BPQG01000110.1"/>
</dbReference>
<feature type="signal peptide" evidence="2">
    <location>
        <begin position="1"/>
        <end position="22"/>
    </location>
</feature>
<protein>
    <recommendedName>
        <fullName evidence="5">Exopolysaccharide production protein YjbE</fullName>
    </recommendedName>
</protein>
<proteinExistence type="predicted"/>
<keyword evidence="4" id="KW-1185">Reference proteome</keyword>
<dbReference type="Proteomes" id="UP001055117">
    <property type="component" value="Unassembled WGS sequence"/>
</dbReference>
<feature type="chain" id="PRO_5046693294" description="Exopolysaccharide production protein YjbE" evidence="2">
    <location>
        <begin position="23"/>
        <end position="99"/>
    </location>
</feature>
<accession>A0ABQ4QQE2</accession>
<feature type="region of interest" description="Disordered" evidence="1">
    <location>
        <begin position="25"/>
        <end position="99"/>
    </location>
</feature>
<gene>
    <name evidence="3" type="ORF">AFCDBAGC_4920</name>
</gene>
<evidence type="ECO:0000313" key="3">
    <source>
        <dbReference type="EMBL" id="GJD47035.1"/>
    </source>
</evidence>
<keyword evidence="2" id="KW-0732">Signal</keyword>
<comment type="caution">
    <text evidence="3">The sequence shown here is derived from an EMBL/GenBank/DDBJ whole genome shotgun (WGS) entry which is preliminary data.</text>
</comment>
<feature type="compositionally biased region" description="Polar residues" evidence="1">
    <location>
        <begin position="26"/>
        <end position="53"/>
    </location>
</feature>
<reference evidence="3 4" key="1">
    <citation type="journal article" date="2021" name="Front. Microbiol.">
        <title>Comprehensive Comparative Genomics and Phenotyping of Methylobacterium Species.</title>
        <authorList>
            <person name="Alessa O."/>
            <person name="Ogura Y."/>
            <person name="Fujitani Y."/>
            <person name="Takami H."/>
            <person name="Hayashi T."/>
            <person name="Sahin N."/>
            <person name="Tani A."/>
        </authorList>
    </citation>
    <scope>NUCLEOTIDE SEQUENCE [LARGE SCALE GENOMIC DNA]</scope>
    <source>
        <strain evidence="3 4">DSM 23679</strain>
    </source>
</reference>
<evidence type="ECO:0000256" key="2">
    <source>
        <dbReference type="SAM" id="SignalP"/>
    </source>
</evidence>
<evidence type="ECO:0008006" key="5">
    <source>
        <dbReference type="Google" id="ProtNLM"/>
    </source>
</evidence>
<sequence length="99" mass="9437">MTKITTFASAAALVLMSSAAFAAPCSTGTTVTPNKDASKSSTVDPSATANTSPGAKGESPGTVGAMNKAGSAATATSPADVNAQDKGKPTAAQAASNDC</sequence>